<dbReference type="GeneID" id="78525162"/>
<comment type="caution">
    <text evidence="3">The sequence shown here is derived from an EMBL/GenBank/DDBJ whole genome shotgun (WGS) entry which is preliminary data.</text>
</comment>
<accession>E8LFV3</accession>
<dbReference type="OrthoDB" id="9801684at2"/>
<dbReference type="Pfam" id="PF13173">
    <property type="entry name" value="AAA_14"/>
    <property type="match status" value="1"/>
</dbReference>
<dbReference type="AlphaFoldDB" id="E8LFV3"/>
<evidence type="ECO:0008006" key="5">
    <source>
        <dbReference type="Google" id="ProtNLM"/>
    </source>
</evidence>
<dbReference type="InterPro" id="IPR041682">
    <property type="entry name" value="AAA_14"/>
</dbReference>
<name>E8LFV3_9FIRM</name>
<dbReference type="Proteomes" id="UP000004923">
    <property type="component" value="Unassembled WGS sequence"/>
</dbReference>
<dbReference type="eggNOG" id="COG1373">
    <property type="taxonomic scope" value="Bacteria"/>
</dbReference>
<dbReference type="InterPro" id="IPR027417">
    <property type="entry name" value="P-loop_NTPase"/>
</dbReference>
<gene>
    <name evidence="3" type="ORF">HMPREF9443_01745</name>
</gene>
<organism evidence="3 4">
    <name type="scientific">Phascolarctobacterium succinatutens YIT 12067</name>
    <dbReference type="NCBI Taxonomy" id="626939"/>
    <lineage>
        <taxon>Bacteria</taxon>
        <taxon>Bacillati</taxon>
        <taxon>Bacillota</taxon>
        <taxon>Negativicutes</taxon>
        <taxon>Acidaminococcales</taxon>
        <taxon>Acidaminococcaceae</taxon>
        <taxon>Phascolarctobacterium</taxon>
    </lineage>
</organism>
<protein>
    <recommendedName>
        <fullName evidence="5">AAA domain-containing protein</fullName>
    </recommendedName>
</protein>
<evidence type="ECO:0000313" key="3">
    <source>
        <dbReference type="EMBL" id="EFY04368.1"/>
    </source>
</evidence>
<dbReference type="RefSeq" id="WP_009146093.1">
    <property type="nucleotide sequence ID" value="NZ_GL830919.1"/>
</dbReference>
<dbReference type="PANTHER" id="PTHR33295">
    <property type="entry name" value="ATPASE"/>
    <property type="match status" value="1"/>
</dbReference>
<feature type="domain" description="AAA" evidence="1">
    <location>
        <begin position="52"/>
        <end position="182"/>
    </location>
</feature>
<sequence>MAIIKQENILKVLAGFNPWWKTGAVAPAFLKSYKRISYYETLEKISHTTIRRNVILSGARRVGKTTIIYQVIDNLLKQGVAPEQIVFISLDHPILKLSSMDAILECYHENIHPDKDVYYFFDEIQYAADWPGWLKIIYDTQPESKVIATGSASPALVKGSTESGAGRWSVIQVPTLSFYEYCSLIGISITNLPKNLLLSQLLSMTQAERTNIMLKLESLRLHFNRYLLVGGFPELALAEDDFFAQQIMREDIVDKVLKRDLPALYNIRNPLELERIFLYLCNVSSEIVSYDSIAKELNGVSRPTVENYVRYLESANLIYISNPVHIEGKKILKSKPKIYIADAAIRNAVLMNDDLLTNAAEMGKIVETTIYKHVKTFCYRKATSVGYYRAAGSEKEIDVVAEYPANKDILIEVKYREQAPISNNDAICTLAGKAELGIIITKRQDDYGVHDTPDGKQLLRIPAYAFCYLLSLAEKNNIASF</sequence>
<evidence type="ECO:0000259" key="1">
    <source>
        <dbReference type="Pfam" id="PF13173"/>
    </source>
</evidence>
<keyword evidence="4" id="KW-1185">Reference proteome</keyword>
<dbReference type="Gene3D" id="3.40.50.300">
    <property type="entry name" value="P-loop containing nucleotide triphosphate hydrolases"/>
    <property type="match status" value="1"/>
</dbReference>
<dbReference type="HOGENOM" id="CLU_041527_0_1_9"/>
<evidence type="ECO:0000313" key="4">
    <source>
        <dbReference type="Proteomes" id="UP000004923"/>
    </source>
</evidence>
<proteinExistence type="predicted"/>
<dbReference type="Pfam" id="PF13635">
    <property type="entry name" value="DUF4143"/>
    <property type="match status" value="1"/>
</dbReference>
<dbReference type="EMBL" id="AEVN01000086">
    <property type="protein sequence ID" value="EFY04368.1"/>
    <property type="molecule type" value="Genomic_DNA"/>
</dbReference>
<feature type="domain" description="DUF4143" evidence="2">
    <location>
        <begin position="258"/>
        <end position="416"/>
    </location>
</feature>
<dbReference type="SUPFAM" id="SSF52540">
    <property type="entry name" value="P-loop containing nucleoside triphosphate hydrolases"/>
    <property type="match status" value="1"/>
</dbReference>
<dbReference type="InterPro" id="IPR025420">
    <property type="entry name" value="DUF4143"/>
</dbReference>
<dbReference type="PANTHER" id="PTHR33295:SF18">
    <property type="entry name" value="AAA+ ATPASE DOMAIN-CONTAINING PROTEIN"/>
    <property type="match status" value="1"/>
</dbReference>
<reference evidence="3 4" key="1">
    <citation type="submission" date="2011-01" db="EMBL/GenBank/DDBJ databases">
        <authorList>
            <person name="Weinstock G."/>
            <person name="Sodergren E."/>
            <person name="Clifton S."/>
            <person name="Fulton L."/>
            <person name="Fulton B."/>
            <person name="Courtney L."/>
            <person name="Fronick C."/>
            <person name="Harrison M."/>
            <person name="Strong C."/>
            <person name="Farmer C."/>
            <person name="Delahaunty K."/>
            <person name="Markovic C."/>
            <person name="Hall O."/>
            <person name="Minx P."/>
            <person name="Tomlinson C."/>
            <person name="Mitreva M."/>
            <person name="Hou S."/>
            <person name="Chen J."/>
            <person name="Wollam A."/>
            <person name="Pepin K.H."/>
            <person name="Johnson M."/>
            <person name="Bhonagiri V."/>
            <person name="Zhang X."/>
            <person name="Suruliraj S."/>
            <person name="Warren W."/>
            <person name="Chinwalla A."/>
            <person name="Mardis E.R."/>
            <person name="Wilson R.K."/>
        </authorList>
    </citation>
    <scope>NUCLEOTIDE SEQUENCE [LARGE SCALE GENOMIC DNA]</scope>
    <source>
        <strain evidence="3 4">YIT 12067</strain>
    </source>
</reference>
<evidence type="ECO:0000259" key="2">
    <source>
        <dbReference type="Pfam" id="PF13635"/>
    </source>
</evidence>